<gene>
    <name evidence="9" type="ORF">SY83_03220</name>
</gene>
<accession>A0A172TEW3</accession>
<feature type="transmembrane region" description="Helical" evidence="8">
    <location>
        <begin position="190"/>
        <end position="209"/>
    </location>
</feature>
<feature type="transmembrane region" description="Helical" evidence="8">
    <location>
        <begin position="36"/>
        <end position="56"/>
    </location>
</feature>
<evidence type="ECO:0000256" key="5">
    <source>
        <dbReference type="ARBA" id="ARBA00022692"/>
    </source>
</evidence>
<dbReference type="Pfam" id="PF03845">
    <property type="entry name" value="Spore_permease"/>
    <property type="match status" value="1"/>
</dbReference>
<dbReference type="RefSeq" id="WP_068604208.1">
    <property type="nucleotide sequence ID" value="NZ_CP011388.1"/>
</dbReference>
<protein>
    <submittedName>
        <fullName evidence="9">Uncharacterized protein</fullName>
    </submittedName>
</protein>
<keyword evidence="5 8" id="KW-0812">Transmembrane</keyword>
<keyword evidence="4" id="KW-0309">Germination</keyword>
<feature type="transmembrane region" description="Helical" evidence="8">
    <location>
        <begin position="77"/>
        <end position="95"/>
    </location>
</feature>
<evidence type="ECO:0000256" key="3">
    <source>
        <dbReference type="ARBA" id="ARBA00022448"/>
    </source>
</evidence>
<dbReference type="NCBIfam" id="TIGR00912">
    <property type="entry name" value="2A0309"/>
    <property type="match status" value="1"/>
</dbReference>
<dbReference type="STRING" id="1178515.SY83_03220"/>
<evidence type="ECO:0000256" key="1">
    <source>
        <dbReference type="ARBA" id="ARBA00004141"/>
    </source>
</evidence>
<name>A0A172TEW3_9BACL</name>
<sequence length="367" mass="40873">MKLFEAPVRVKMFTLMFLFIQGSTILLNIAPSAGRSSWVSILTATLLGYILVYGYFNLIKNRTDTGYYGLVQEHLGRYAGGLVLYVYVLYFLYLGSRDVRDMVELISNAVLVDTPTTFIAGAFTIVVVYTLLLGMDSLMRISSFYFGLFAFVFILISALIFINKDYDLGELLPVFEYGIGPVMEPAYTQLVFFPFGETLAFMIGALPWIRENFKSARKATLWAVVVGGCTLAAGTALQVITLGIAVKNRSPFPMLGAFRNISVGMFIERVEVLFVFVMLITLTVKVALFLFASVKGMEMLTGLSFREMVIPMGGLLSIQAFFIAGNTAEHFEISYEVVPFYALIMEILIPALLLIITVILRRRGKSV</sequence>
<organism evidence="9 10">
    <name type="scientific">Paenibacillus swuensis</name>
    <dbReference type="NCBI Taxonomy" id="1178515"/>
    <lineage>
        <taxon>Bacteria</taxon>
        <taxon>Bacillati</taxon>
        <taxon>Bacillota</taxon>
        <taxon>Bacilli</taxon>
        <taxon>Bacillales</taxon>
        <taxon>Paenibacillaceae</taxon>
        <taxon>Paenibacillus</taxon>
    </lineage>
</organism>
<feature type="transmembrane region" description="Helical" evidence="8">
    <location>
        <begin position="308"/>
        <end position="328"/>
    </location>
</feature>
<evidence type="ECO:0000256" key="7">
    <source>
        <dbReference type="ARBA" id="ARBA00023136"/>
    </source>
</evidence>
<feature type="transmembrane region" description="Helical" evidence="8">
    <location>
        <begin position="12"/>
        <end position="30"/>
    </location>
</feature>
<evidence type="ECO:0000256" key="4">
    <source>
        <dbReference type="ARBA" id="ARBA00022544"/>
    </source>
</evidence>
<keyword evidence="3" id="KW-0813">Transport</keyword>
<evidence type="ECO:0000256" key="6">
    <source>
        <dbReference type="ARBA" id="ARBA00022989"/>
    </source>
</evidence>
<feature type="transmembrane region" description="Helical" evidence="8">
    <location>
        <begin position="221"/>
        <end position="246"/>
    </location>
</feature>
<keyword evidence="7 8" id="KW-0472">Membrane</keyword>
<keyword evidence="10" id="KW-1185">Reference proteome</keyword>
<evidence type="ECO:0000256" key="2">
    <source>
        <dbReference type="ARBA" id="ARBA00007998"/>
    </source>
</evidence>
<feature type="transmembrane region" description="Helical" evidence="8">
    <location>
        <begin position="115"/>
        <end position="132"/>
    </location>
</feature>
<dbReference type="InterPro" id="IPR004761">
    <property type="entry name" value="Spore_GerAB"/>
</dbReference>
<dbReference type="AlphaFoldDB" id="A0A172TEW3"/>
<comment type="similarity">
    <text evidence="2">Belongs to the amino acid-polyamine-organocation (APC) superfamily. Spore germination protein (SGP) (TC 2.A.3.9) family.</text>
</comment>
<evidence type="ECO:0000256" key="8">
    <source>
        <dbReference type="SAM" id="Phobius"/>
    </source>
</evidence>
<evidence type="ECO:0000313" key="9">
    <source>
        <dbReference type="EMBL" id="ANE45492.1"/>
    </source>
</evidence>
<dbReference type="EMBL" id="CP011388">
    <property type="protein sequence ID" value="ANE45492.1"/>
    <property type="molecule type" value="Genomic_DNA"/>
</dbReference>
<dbReference type="PANTHER" id="PTHR34975">
    <property type="entry name" value="SPORE GERMINATION PROTEIN A2"/>
    <property type="match status" value="1"/>
</dbReference>
<dbReference type="OrthoDB" id="1891864at2"/>
<dbReference type="KEGG" id="pswu:SY83_03220"/>
<keyword evidence="6 8" id="KW-1133">Transmembrane helix</keyword>
<reference evidence="9 10" key="1">
    <citation type="submission" date="2015-01" db="EMBL/GenBank/DDBJ databases">
        <title>Paenibacillus swuensis/DY6/whole genome sequencing.</title>
        <authorList>
            <person name="Kim M.K."/>
            <person name="Srinivasan S."/>
            <person name="Lee J.-J."/>
        </authorList>
    </citation>
    <scope>NUCLEOTIDE SEQUENCE [LARGE SCALE GENOMIC DNA]</scope>
    <source>
        <strain evidence="9 10">DY6</strain>
    </source>
</reference>
<feature type="transmembrane region" description="Helical" evidence="8">
    <location>
        <begin position="340"/>
        <end position="360"/>
    </location>
</feature>
<dbReference type="PATRIC" id="fig|1178515.4.peg.635"/>
<dbReference type="GO" id="GO:0009847">
    <property type="term" value="P:spore germination"/>
    <property type="evidence" value="ECO:0007669"/>
    <property type="project" value="InterPro"/>
</dbReference>
<feature type="transmembrane region" description="Helical" evidence="8">
    <location>
        <begin position="144"/>
        <end position="162"/>
    </location>
</feature>
<dbReference type="Proteomes" id="UP000076927">
    <property type="component" value="Chromosome"/>
</dbReference>
<dbReference type="PANTHER" id="PTHR34975:SF2">
    <property type="entry name" value="SPORE GERMINATION PROTEIN A2"/>
    <property type="match status" value="1"/>
</dbReference>
<comment type="subcellular location">
    <subcellularLocation>
        <location evidence="1">Membrane</location>
        <topology evidence="1">Multi-pass membrane protein</topology>
    </subcellularLocation>
</comment>
<proteinExistence type="inferred from homology"/>
<evidence type="ECO:0000313" key="10">
    <source>
        <dbReference type="Proteomes" id="UP000076927"/>
    </source>
</evidence>
<feature type="transmembrane region" description="Helical" evidence="8">
    <location>
        <begin position="272"/>
        <end position="296"/>
    </location>
</feature>
<dbReference type="GO" id="GO:0016020">
    <property type="term" value="C:membrane"/>
    <property type="evidence" value="ECO:0007669"/>
    <property type="project" value="UniProtKB-SubCell"/>
</dbReference>